<gene>
    <name evidence="13" type="ORF">OXD698_LOCUS10295</name>
</gene>
<keyword evidence="8" id="KW-0804">Transcription</keyword>
<proteinExistence type="predicted"/>
<dbReference type="GO" id="GO:0008270">
    <property type="term" value="F:zinc ion binding"/>
    <property type="evidence" value="ECO:0007669"/>
    <property type="project" value="UniProtKB-KW"/>
</dbReference>
<dbReference type="InterPro" id="IPR050331">
    <property type="entry name" value="Zinc_finger"/>
</dbReference>
<dbReference type="PROSITE" id="PS50157">
    <property type="entry name" value="ZINC_FINGER_C2H2_2"/>
    <property type="match status" value="4"/>
</dbReference>
<evidence type="ECO:0000256" key="1">
    <source>
        <dbReference type="ARBA" id="ARBA00004123"/>
    </source>
</evidence>
<dbReference type="EMBL" id="CAJOAZ010000544">
    <property type="protein sequence ID" value="CAF3671694.1"/>
    <property type="molecule type" value="Genomic_DNA"/>
</dbReference>
<organism evidence="13 14">
    <name type="scientific">Adineta steineri</name>
    <dbReference type="NCBI Taxonomy" id="433720"/>
    <lineage>
        <taxon>Eukaryota</taxon>
        <taxon>Metazoa</taxon>
        <taxon>Spiralia</taxon>
        <taxon>Gnathifera</taxon>
        <taxon>Rotifera</taxon>
        <taxon>Eurotatoria</taxon>
        <taxon>Bdelloidea</taxon>
        <taxon>Adinetida</taxon>
        <taxon>Adinetidae</taxon>
        <taxon>Adineta</taxon>
    </lineage>
</organism>
<evidence type="ECO:0000313" key="13">
    <source>
        <dbReference type="EMBL" id="CAF3671694.1"/>
    </source>
</evidence>
<dbReference type="PANTHER" id="PTHR16515:SF49">
    <property type="entry name" value="GASTRULA ZINC FINGER PROTEIN XLCGF49.1-LIKE-RELATED"/>
    <property type="match status" value="1"/>
</dbReference>
<evidence type="ECO:0000259" key="12">
    <source>
        <dbReference type="PROSITE" id="PS50157"/>
    </source>
</evidence>
<dbReference type="FunFam" id="3.30.160.60:FF:000126">
    <property type="entry name" value="Mds1 and evi1 complex locus protein"/>
    <property type="match status" value="1"/>
</dbReference>
<dbReference type="GO" id="GO:0003677">
    <property type="term" value="F:DNA binding"/>
    <property type="evidence" value="ECO:0007669"/>
    <property type="project" value="UniProtKB-KW"/>
</dbReference>
<dbReference type="FunFam" id="3.30.160.60:FF:001498">
    <property type="entry name" value="Zinc finger protein 404"/>
    <property type="match status" value="1"/>
</dbReference>
<comment type="subcellular location">
    <subcellularLocation>
        <location evidence="1">Nucleus</location>
    </subcellularLocation>
</comment>
<keyword evidence="4 10" id="KW-0863">Zinc-finger</keyword>
<dbReference type="FunFam" id="3.30.160.60:FF:000322">
    <property type="entry name" value="GDNF-inducible zinc finger protein 1"/>
    <property type="match status" value="1"/>
</dbReference>
<evidence type="ECO:0000256" key="7">
    <source>
        <dbReference type="ARBA" id="ARBA00023125"/>
    </source>
</evidence>
<dbReference type="InterPro" id="IPR036236">
    <property type="entry name" value="Znf_C2H2_sf"/>
</dbReference>
<sequence>MLSLLSSSSTLKQNHHQCTECRKSFATHRKAFSSGLKQHMHIHKTIKPYTCEICSKAYTQSSNLCRHKRIHSREIKCPTCLITFPNGQYYVRHKKTCSVNTNTNSINTNNNLNEEHKCKAIGAAATQMYHSLSTKETLASSTLPIEAWALLHKQILFHFYQQQQHQQQQQQQEQQQQEDDEDDEQITCDTPLDLTIPKKGSIEDESNSSSIISDEDEDEEKQQIEQQQHRLHGNGYYECEFCSKQFPRAANLTRHLRSHTGEQPYTCLMCTRAFSISSNLQRHIRSIHHKERPYGCSECGKRFGQQTNLDRN</sequence>
<dbReference type="Gene3D" id="3.30.160.60">
    <property type="entry name" value="Classic Zinc Finger"/>
    <property type="match status" value="4"/>
</dbReference>
<dbReference type="InterPro" id="IPR013087">
    <property type="entry name" value="Znf_C2H2_type"/>
</dbReference>
<feature type="domain" description="C2H2-type" evidence="12">
    <location>
        <begin position="294"/>
        <end position="312"/>
    </location>
</feature>
<reference evidence="13" key="1">
    <citation type="submission" date="2021-02" db="EMBL/GenBank/DDBJ databases">
        <authorList>
            <person name="Nowell W R."/>
        </authorList>
    </citation>
    <scope>NUCLEOTIDE SEQUENCE</scope>
</reference>
<evidence type="ECO:0000256" key="8">
    <source>
        <dbReference type="ARBA" id="ARBA00023163"/>
    </source>
</evidence>
<accession>A0A818SS05</accession>
<keyword evidence="2" id="KW-0479">Metal-binding</keyword>
<evidence type="ECO:0000256" key="11">
    <source>
        <dbReference type="SAM" id="MobiDB-lite"/>
    </source>
</evidence>
<dbReference type="SMART" id="SM00355">
    <property type="entry name" value="ZnF_C2H2"/>
    <property type="match status" value="5"/>
</dbReference>
<keyword evidence="7" id="KW-0238">DNA-binding</keyword>
<keyword evidence="3" id="KW-0677">Repeat</keyword>
<name>A0A818SS05_9BILA</name>
<keyword evidence="6" id="KW-0805">Transcription regulation</keyword>
<feature type="region of interest" description="Disordered" evidence="11">
    <location>
        <begin position="190"/>
        <end position="229"/>
    </location>
</feature>
<feature type="domain" description="C2H2-type" evidence="12">
    <location>
        <begin position="237"/>
        <end position="264"/>
    </location>
</feature>
<keyword evidence="9" id="KW-0539">Nucleus</keyword>
<dbReference type="FunFam" id="3.30.160.60:FF:001289">
    <property type="entry name" value="Zinc finger protein 574"/>
    <property type="match status" value="1"/>
</dbReference>
<dbReference type="PROSITE" id="PS00028">
    <property type="entry name" value="ZINC_FINGER_C2H2_1"/>
    <property type="match status" value="3"/>
</dbReference>
<evidence type="ECO:0000256" key="6">
    <source>
        <dbReference type="ARBA" id="ARBA00023015"/>
    </source>
</evidence>
<keyword evidence="5" id="KW-0862">Zinc</keyword>
<feature type="domain" description="C2H2-type" evidence="12">
    <location>
        <begin position="265"/>
        <end position="293"/>
    </location>
</feature>
<evidence type="ECO:0000256" key="4">
    <source>
        <dbReference type="ARBA" id="ARBA00022771"/>
    </source>
</evidence>
<feature type="domain" description="C2H2-type" evidence="12">
    <location>
        <begin position="49"/>
        <end position="76"/>
    </location>
</feature>
<comment type="caution">
    <text evidence="13">The sequence shown here is derived from an EMBL/GenBank/DDBJ whole genome shotgun (WGS) entry which is preliminary data.</text>
</comment>
<evidence type="ECO:0000256" key="2">
    <source>
        <dbReference type="ARBA" id="ARBA00022723"/>
    </source>
</evidence>
<evidence type="ECO:0000256" key="9">
    <source>
        <dbReference type="ARBA" id="ARBA00023242"/>
    </source>
</evidence>
<protein>
    <recommendedName>
        <fullName evidence="12">C2H2-type domain-containing protein</fullName>
    </recommendedName>
</protein>
<dbReference type="SUPFAM" id="SSF57667">
    <property type="entry name" value="beta-beta-alpha zinc fingers"/>
    <property type="match status" value="2"/>
</dbReference>
<evidence type="ECO:0000256" key="5">
    <source>
        <dbReference type="ARBA" id="ARBA00022833"/>
    </source>
</evidence>
<dbReference type="AlphaFoldDB" id="A0A818SS05"/>
<dbReference type="GO" id="GO:0006357">
    <property type="term" value="P:regulation of transcription by RNA polymerase II"/>
    <property type="evidence" value="ECO:0007669"/>
    <property type="project" value="UniProtKB-ARBA"/>
</dbReference>
<dbReference type="GO" id="GO:0005634">
    <property type="term" value="C:nucleus"/>
    <property type="evidence" value="ECO:0007669"/>
    <property type="project" value="UniProtKB-SubCell"/>
</dbReference>
<dbReference type="Pfam" id="PF00096">
    <property type="entry name" value="zf-C2H2"/>
    <property type="match status" value="3"/>
</dbReference>
<evidence type="ECO:0000313" key="14">
    <source>
        <dbReference type="Proteomes" id="UP000663844"/>
    </source>
</evidence>
<dbReference type="Proteomes" id="UP000663844">
    <property type="component" value="Unassembled WGS sequence"/>
</dbReference>
<evidence type="ECO:0000256" key="3">
    <source>
        <dbReference type="ARBA" id="ARBA00022737"/>
    </source>
</evidence>
<dbReference type="Pfam" id="PF13912">
    <property type="entry name" value="zf-C2H2_6"/>
    <property type="match status" value="1"/>
</dbReference>
<dbReference type="PANTHER" id="PTHR16515">
    <property type="entry name" value="PR DOMAIN ZINC FINGER PROTEIN"/>
    <property type="match status" value="1"/>
</dbReference>
<evidence type="ECO:0000256" key="10">
    <source>
        <dbReference type="PROSITE-ProRule" id="PRU00042"/>
    </source>
</evidence>